<keyword evidence="1" id="KW-0812">Transmembrane</keyword>
<keyword evidence="1" id="KW-0813">Transport</keyword>
<comment type="similarity">
    <text evidence="1">Belongs to the vitamin uptake transporter (VUT/ECF) (TC 2.A.88) family. Q precursor transporter subfamily.</text>
</comment>
<reference evidence="2 3" key="1">
    <citation type="submission" date="2007-07" db="EMBL/GenBank/DDBJ databases">
        <title>Complete sequence of Fervidobacterium nodosum Rt17-B1.</title>
        <authorList>
            <consortium name="US DOE Joint Genome Institute"/>
            <person name="Copeland A."/>
            <person name="Lucas S."/>
            <person name="Lapidus A."/>
            <person name="Barry K."/>
            <person name="Glavina del Rio T."/>
            <person name="Dalin E."/>
            <person name="Tice H."/>
            <person name="Pitluck S."/>
            <person name="Saunders E."/>
            <person name="Brettin T."/>
            <person name="Bruce D."/>
            <person name="Detter J.C."/>
            <person name="Han C."/>
            <person name="Schmutz J."/>
            <person name="Larimer F."/>
            <person name="Land M."/>
            <person name="Hauser L."/>
            <person name="Kyrpides N."/>
            <person name="Mikhailova N."/>
            <person name="Nelson K."/>
            <person name="Gogarten J.P."/>
            <person name="Noll K."/>
            <person name="Richardson P."/>
        </authorList>
    </citation>
    <scope>NUCLEOTIDE SEQUENCE [LARGE SCALE GENOMIC DNA]</scope>
    <source>
        <strain evidence="3">ATCC 35602 / DSM 5306 / Rt17-B1</strain>
    </source>
</reference>
<feature type="transmembrane region" description="Helical" evidence="1">
    <location>
        <begin position="180"/>
        <end position="200"/>
    </location>
</feature>
<sequence>MTKEVFKKFMNQVEKKLMTFTTLFITGIVISNVIASKVVKIGLFVFPASIISYTFTFIISNMVSESVDKKYSKQLIYMGFLAQITASLLIILGLFMPSANTERGEAYKIILGMNWRFTIASLSAYGTSQLINHYVFNKGLFKSPLTANLVSVGIAQFFDTLVFTYVAFLGVYKGLWGMILSQYVIKVIIVIVTNPVFLLIKKAK</sequence>
<evidence type="ECO:0000313" key="3">
    <source>
        <dbReference type="Proteomes" id="UP000002415"/>
    </source>
</evidence>
<dbReference type="GO" id="GO:0022857">
    <property type="term" value="F:transmembrane transporter activity"/>
    <property type="evidence" value="ECO:0007669"/>
    <property type="project" value="UniProtKB-UniRule"/>
</dbReference>
<dbReference type="HAMAP" id="MF_02088">
    <property type="entry name" value="Q_prec_transport"/>
    <property type="match status" value="1"/>
</dbReference>
<dbReference type="NCBIfam" id="TIGR00697">
    <property type="entry name" value="queuosine precursor transporter"/>
    <property type="match status" value="1"/>
</dbReference>
<evidence type="ECO:0000313" key="2">
    <source>
        <dbReference type="EMBL" id="ABS61175.1"/>
    </source>
</evidence>
<feature type="transmembrane region" description="Helical" evidence="1">
    <location>
        <begin position="75"/>
        <end position="95"/>
    </location>
</feature>
<dbReference type="PANTHER" id="PTHR34300:SF2">
    <property type="entry name" value="QUEUOSINE PRECURSOR TRANSPORTER-RELATED"/>
    <property type="match status" value="1"/>
</dbReference>
<dbReference type="eggNOG" id="COG1738">
    <property type="taxonomic scope" value="Bacteria"/>
</dbReference>
<dbReference type="Pfam" id="PF02592">
    <property type="entry name" value="Vut_1"/>
    <property type="match status" value="1"/>
</dbReference>
<dbReference type="EMBL" id="CP000771">
    <property type="protein sequence ID" value="ABS61175.1"/>
    <property type="molecule type" value="Genomic_DNA"/>
</dbReference>
<protein>
    <recommendedName>
        <fullName evidence="1">Probable queuosine precursor transporter</fullName>
        <shortName evidence="1">Q precursor transporter</shortName>
    </recommendedName>
</protein>
<comment type="subcellular location">
    <subcellularLocation>
        <location evidence="1">Cell inner membrane</location>
        <topology evidence="1">Multi-pass membrane protein</topology>
    </subcellularLocation>
</comment>
<dbReference type="InterPro" id="IPR003744">
    <property type="entry name" value="YhhQ"/>
</dbReference>
<dbReference type="PANTHER" id="PTHR34300">
    <property type="entry name" value="QUEUOSINE PRECURSOR TRANSPORTER-RELATED"/>
    <property type="match status" value="1"/>
</dbReference>
<gene>
    <name evidence="2" type="ordered locus">Fnod_1328</name>
</gene>
<dbReference type="HOGENOM" id="CLU_075503_0_1_0"/>
<name>A7HMP2_FERNB</name>
<reference evidence="2 3" key="2">
    <citation type="journal article" date="2009" name="Proc. Natl. Acad. Sci. U.S.A.">
        <title>On the chimeric nature, thermophilic origin, and phylogenetic placement of the Thermotogales.</title>
        <authorList>
            <person name="Zhaxybayeva O."/>
            <person name="Swithers K.S."/>
            <person name="Lapierre P."/>
            <person name="Fournier G.P."/>
            <person name="Bickhart D.M."/>
            <person name="DeBoy R.T."/>
            <person name="Nelson K.E."/>
            <person name="Nesbo C.L."/>
            <person name="Doolittle W.F."/>
            <person name="Gogarten J.P."/>
            <person name="Noll K.M."/>
        </authorList>
    </citation>
    <scope>NUCLEOTIDE SEQUENCE [LARGE SCALE GENOMIC DNA]</scope>
    <source>
        <strain evidence="3">ATCC 35602 / DSM 5306 / Rt17-B1</strain>
    </source>
</reference>
<feature type="transmembrane region" description="Helical" evidence="1">
    <location>
        <begin position="115"/>
        <end position="135"/>
    </location>
</feature>
<comment type="function">
    <text evidence="1">Involved in the import of queuosine (Q) precursors, required for Q precursor salvage.</text>
</comment>
<keyword evidence="1" id="KW-0997">Cell inner membrane</keyword>
<feature type="transmembrane region" description="Helical" evidence="1">
    <location>
        <begin position="17"/>
        <end position="35"/>
    </location>
</feature>
<keyword evidence="1" id="KW-1133">Transmembrane helix</keyword>
<dbReference type="KEGG" id="fno:Fnod_1328"/>
<keyword evidence="1" id="KW-0472">Membrane</keyword>
<organism evidence="2 3">
    <name type="scientific">Fervidobacterium nodosum (strain ATCC 35602 / DSM 5306 / Rt17-B1)</name>
    <dbReference type="NCBI Taxonomy" id="381764"/>
    <lineage>
        <taxon>Bacteria</taxon>
        <taxon>Thermotogati</taxon>
        <taxon>Thermotogota</taxon>
        <taxon>Thermotogae</taxon>
        <taxon>Thermotogales</taxon>
        <taxon>Fervidobacteriaceae</taxon>
        <taxon>Fervidobacterium</taxon>
    </lineage>
</organism>
<dbReference type="GO" id="GO:0005886">
    <property type="term" value="C:plasma membrane"/>
    <property type="evidence" value="ECO:0007669"/>
    <property type="project" value="UniProtKB-SubCell"/>
</dbReference>
<keyword evidence="1" id="KW-1003">Cell membrane</keyword>
<accession>A7HMP2</accession>
<proteinExistence type="inferred from homology"/>
<evidence type="ECO:0000256" key="1">
    <source>
        <dbReference type="HAMAP-Rule" id="MF_02088"/>
    </source>
</evidence>
<feature type="transmembrane region" description="Helical" evidence="1">
    <location>
        <begin position="147"/>
        <end position="168"/>
    </location>
</feature>
<feature type="transmembrane region" description="Helical" evidence="1">
    <location>
        <begin position="41"/>
        <end position="63"/>
    </location>
</feature>
<dbReference type="Proteomes" id="UP000002415">
    <property type="component" value="Chromosome"/>
</dbReference>
<keyword evidence="3" id="KW-1185">Reference proteome</keyword>
<dbReference type="AlphaFoldDB" id="A7HMP2"/>
<dbReference type="STRING" id="381764.Fnod_1328"/>